<feature type="region of interest" description="Disordered" evidence="13">
    <location>
        <begin position="1"/>
        <end position="42"/>
    </location>
</feature>
<dbReference type="GO" id="GO:0061630">
    <property type="term" value="F:ubiquitin protein ligase activity"/>
    <property type="evidence" value="ECO:0007669"/>
    <property type="project" value="UniProtKB-EC"/>
</dbReference>
<keyword evidence="4 15" id="KW-0808">Transferase</keyword>
<evidence type="ECO:0000256" key="11">
    <source>
        <dbReference type="ARBA" id="ARBA00025721"/>
    </source>
</evidence>
<dbReference type="InterPro" id="IPR013083">
    <property type="entry name" value="Znf_RING/FYVE/PHD"/>
</dbReference>
<evidence type="ECO:0000256" key="6">
    <source>
        <dbReference type="ARBA" id="ARBA00022723"/>
    </source>
</evidence>
<keyword evidence="6" id="KW-0479">Metal-binding</keyword>
<keyword evidence="7 12" id="KW-0863">Zinc-finger</keyword>
<accession>A0ABD3C0L4</accession>
<name>A0ABD3C0L4_9LAMI</name>
<evidence type="ECO:0000256" key="2">
    <source>
        <dbReference type="ARBA" id="ARBA00004906"/>
    </source>
</evidence>
<evidence type="ECO:0000256" key="13">
    <source>
        <dbReference type="SAM" id="MobiDB-lite"/>
    </source>
</evidence>
<evidence type="ECO:0000259" key="14">
    <source>
        <dbReference type="PROSITE" id="PS50089"/>
    </source>
</evidence>
<organism evidence="15 16">
    <name type="scientific">Castilleja foliolosa</name>
    <dbReference type="NCBI Taxonomy" id="1961234"/>
    <lineage>
        <taxon>Eukaryota</taxon>
        <taxon>Viridiplantae</taxon>
        <taxon>Streptophyta</taxon>
        <taxon>Embryophyta</taxon>
        <taxon>Tracheophyta</taxon>
        <taxon>Spermatophyta</taxon>
        <taxon>Magnoliopsida</taxon>
        <taxon>eudicotyledons</taxon>
        <taxon>Gunneridae</taxon>
        <taxon>Pentapetalae</taxon>
        <taxon>asterids</taxon>
        <taxon>lamiids</taxon>
        <taxon>Lamiales</taxon>
        <taxon>Orobanchaceae</taxon>
        <taxon>Pedicularideae</taxon>
        <taxon>Castillejinae</taxon>
        <taxon>Castilleja</taxon>
    </lineage>
</organism>
<comment type="pathway">
    <text evidence="2">Protein modification; protein ubiquitination.</text>
</comment>
<dbReference type="PANTHER" id="PTHR22996">
    <property type="entry name" value="MAHOGUNIN"/>
    <property type="match status" value="1"/>
</dbReference>
<dbReference type="SUPFAM" id="SSF57850">
    <property type="entry name" value="RING/U-box"/>
    <property type="match status" value="1"/>
</dbReference>
<dbReference type="InterPro" id="IPR045195">
    <property type="entry name" value="LOG2-like_mRING_C3HC5"/>
</dbReference>
<dbReference type="InterPro" id="IPR058981">
    <property type="entry name" value="MGRN1/RNF157-like_N"/>
</dbReference>
<evidence type="ECO:0000256" key="10">
    <source>
        <dbReference type="ARBA" id="ARBA00023288"/>
    </source>
</evidence>
<keyword evidence="9" id="KW-0862">Zinc</keyword>
<dbReference type="CDD" id="cd16789">
    <property type="entry name" value="mRING-HC-C3HC5_MGRN1-like"/>
    <property type="match status" value="1"/>
</dbReference>
<comment type="catalytic activity">
    <reaction evidence="1">
        <text>S-ubiquitinyl-[E2 ubiquitin-conjugating enzyme]-L-cysteine + [acceptor protein]-L-lysine = [E2 ubiquitin-conjugating enzyme]-L-cysteine + N(6)-ubiquitinyl-[acceptor protein]-L-lysine.</text>
        <dbReference type="EC" id="2.3.2.27"/>
    </reaction>
</comment>
<dbReference type="GO" id="GO:0008270">
    <property type="term" value="F:zinc ion binding"/>
    <property type="evidence" value="ECO:0007669"/>
    <property type="project" value="UniProtKB-KW"/>
</dbReference>
<dbReference type="SMART" id="SM00184">
    <property type="entry name" value="RING"/>
    <property type="match status" value="1"/>
</dbReference>
<evidence type="ECO:0000256" key="9">
    <source>
        <dbReference type="ARBA" id="ARBA00022833"/>
    </source>
</evidence>
<dbReference type="PANTHER" id="PTHR22996:SF0">
    <property type="entry name" value="RE60872P-RELATED"/>
    <property type="match status" value="1"/>
</dbReference>
<dbReference type="Gene3D" id="3.30.40.10">
    <property type="entry name" value="Zinc/RING finger domain, C3HC4 (zinc finger)"/>
    <property type="match status" value="1"/>
</dbReference>
<dbReference type="InterPro" id="IPR001841">
    <property type="entry name" value="Znf_RING"/>
</dbReference>
<dbReference type="Pfam" id="PF26192">
    <property type="entry name" value="RNF157-like_N"/>
    <property type="match status" value="1"/>
</dbReference>
<proteinExistence type="inferred from homology"/>
<evidence type="ECO:0000256" key="3">
    <source>
        <dbReference type="ARBA" id="ARBA00012483"/>
    </source>
</evidence>
<evidence type="ECO:0000256" key="4">
    <source>
        <dbReference type="ARBA" id="ARBA00022679"/>
    </source>
</evidence>
<dbReference type="InterPro" id="IPR045194">
    <property type="entry name" value="MGRN1/RNF157-like"/>
</dbReference>
<dbReference type="FunFam" id="3.30.40.10:FF:000115">
    <property type="entry name" value="probable E3 ubiquitin-protein ligase LOG2"/>
    <property type="match status" value="1"/>
</dbReference>
<sequence length="382" mass="42364">MGNIGSSGVQGRRRNSIRRTHGHPPPPPSQAPQPEITANRYVFAAATPYPSSQYPNPNAPPYYQYPGYYPPPPPGPMPASHPAPYDHHHHPATAAHANWVNGRYPYGPPMVQPQPPPPYVEHQKAVTIRNDVNLKKETLRIEPDEGNPGKYLVTFTFDATVAGRLAGDFQLAGPLKIINIAVIFFAKEGEDCCLTPMKENLHPPITVHFQQGLGQKFKQPSGTGIDFSMFEDVELLKAVDMDIYPLAVKAEASTDAHSGNLDSASTNSQITQAVFEKDKGEYHVRVMKQILWVNGMRYELQEIYGIGNSVEGEVDVNDPGKECVICLSEPRDTTVLPCRHMCMCSNCAKVLRFQTNRCPICRQPVERLLEIKVSNGTDNEEN</sequence>
<protein>
    <recommendedName>
        <fullName evidence="3">RING-type E3 ubiquitin transferase</fullName>
        <ecNumber evidence="3">2.3.2.27</ecNumber>
    </recommendedName>
</protein>
<dbReference type="AlphaFoldDB" id="A0ABD3C0L4"/>
<dbReference type="EMBL" id="JAVIJP010000054">
    <property type="protein sequence ID" value="KAL3623330.1"/>
    <property type="molecule type" value="Genomic_DNA"/>
</dbReference>
<keyword evidence="16" id="KW-1185">Reference proteome</keyword>
<evidence type="ECO:0000313" key="16">
    <source>
        <dbReference type="Proteomes" id="UP001632038"/>
    </source>
</evidence>
<evidence type="ECO:0000256" key="7">
    <source>
        <dbReference type="ARBA" id="ARBA00022771"/>
    </source>
</evidence>
<dbReference type="Proteomes" id="UP001632038">
    <property type="component" value="Unassembled WGS sequence"/>
</dbReference>
<comment type="similarity">
    <text evidence="11">Belongs to the RING-type zinc finger family. LOG2 subfamily.</text>
</comment>
<dbReference type="EC" id="2.3.2.27" evidence="3"/>
<dbReference type="Pfam" id="PF13920">
    <property type="entry name" value="zf-C3HC4_3"/>
    <property type="match status" value="1"/>
</dbReference>
<dbReference type="PROSITE" id="PS50089">
    <property type="entry name" value="ZF_RING_2"/>
    <property type="match status" value="1"/>
</dbReference>
<keyword evidence="8" id="KW-0833">Ubl conjugation pathway</keyword>
<keyword evidence="5" id="KW-0519">Myristate</keyword>
<reference evidence="16" key="1">
    <citation type="journal article" date="2024" name="IScience">
        <title>Strigolactones Initiate the Formation of Haustorium-like Structures in Castilleja.</title>
        <authorList>
            <person name="Buerger M."/>
            <person name="Peterson D."/>
            <person name="Chory J."/>
        </authorList>
    </citation>
    <scope>NUCLEOTIDE SEQUENCE [LARGE SCALE GENOMIC DNA]</scope>
</reference>
<feature type="compositionally biased region" description="Basic residues" evidence="13">
    <location>
        <begin position="11"/>
        <end position="22"/>
    </location>
</feature>
<evidence type="ECO:0000256" key="5">
    <source>
        <dbReference type="ARBA" id="ARBA00022707"/>
    </source>
</evidence>
<comment type="caution">
    <text evidence="15">The sequence shown here is derived from an EMBL/GenBank/DDBJ whole genome shotgun (WGS) entry which is preliminary data.</text>
</comment>
<keyword evidence="10" id="KW-0449">Lipoprotein</keyword>
<feature type="domain" description="RING-type" evidence="14">
    <location>
        <begin position="323"/>
        <end position="362"/>
    </location>
</feature>
<evidence type="ECO:0000256" key="8">
    <source>
        <dbReference type="ARBA" id="ARBA00022786"/>
    </source>
</evidence>
<keyword evidence="15" id="KW-0012">Acyltransferase</keyword>
<gene>
    <name evidence="15" type="primary">LOG2_2</name>
    <name evidence="15" type="ORF">CASFOL_032146</name>
</gene>
<evidence type="ECO:0000256" key="12">
    <source>
        <dbReference type="PROSITE-ProRule" id="PRU00175"/>
    </source>
</evidence>
<evidence type="ECO:0000256" key="1">
    <source>
        <dbReference type="ARBA" id="ARBA00000900"/>
    </source>
</evidence>
<evidence type="ECO:0000313" key="15">
    <source>
        <dbReference type="EMBL" id="KAL3623330.1"/>
    </source>
</evidence>